<name>A0ACC0J6T0_9ERIC</name>
<organism evidence="1 2">
    <name type="scientific">Camellia lanceoleosa</name>
    <dbReference type="NCBI Taxonomy" id="1840588"/>
    <lineage>
        <taxon>Eukaryota</taxon>
        <taxon>Viridiplantae</taxon>
        <taxon>Streptophyta</taxon>
        <taxon>Embryophyta</taxon>
        <taxon>Tracheophyta</taxon>
        <taxon>Spermatophyta</taxon>
        <taxon>Magnoliopsida</taxon>
        <taxon>eudicotyledons</taxon>
        <taxon>Gunneridae</taxon>
        <taxon>Pentapetalae</taxon>
        <taxon>asterids</taxon>
        <taxon>Ericales</taxon>
        <taxon>Theaceae</taxon>
        <taxon>Camellia</taxon>
    </lineage>
</organism>
<evidence type="ECO:0000313" key="2">
    <source>
        <dbReference type="Proteomes" id="UP001060215"/>
    </source>
</evidence>
<proteinExistence type="predicted"/>
<accession>A0ACC0J6T0</accession>
<evidence type="ECO:0000313" key="1">
    <source>
        <dbReference type="EMBL" id="KAI8032801.1"/>
    </source>
</evidence>
<protein>
    <submittedName>
        <fullName evidence="1">Uncharacterized protein</fullName>
    </submittedName>
</protein>
<dbReference type="Proteomes" id="UP001060215">
    <property type="component" value="Chromosome 1"/>
</dbReference>
<dbReference type="EMBL" id="CM045758">
    <property type="protein sequence ID" value="KAI8032801.1"/>
    <property type="molecule type" value="Genomic_DNA"/>
</dbReference>
<comment type="caution">
    <text evidence="1">The sequence shown here is derived from an EMBL/GenBank/DDBJ whole genome shotgun (WGS) entry which is preliminary data.</text>
</comment>
<keyword evidence="2" id="KW-1185">Reference proteome</keyword>
<gene>
    <name evidence="1" type="ORF">LOK49_LG01G02062</name>
</gene>
<sequence>MLLLALKDGKIKIGSKQSMKLRDDLYTETIELCMDFNCVVAIILTSKTDGSIYSFGLPSVESVVQAYLNDSIPVVSKSDEQNMESCHKLYRRLKELEQQRKAKKKSGKKLKSKRRLGGGNKLWDEAYLKKLCEDIIARLKSMHETSTEPSASAFASSSSANEDDYAVEDDIVKHA</sequence>
<reference evidence="1 2" key="1">
    <citation type="journal article" date="2022" name="Plant J.">
        <title>Chromosome-level genome of Camellia lanceoleosa provides a valuable resource for understanding genome evolution and self-incompatibility.</title>
        <authorList>
            <person name="Gong W."/>
            <person name="Xiao S."/>
            <person name="Wang L."/>
            <person name="Liao Z."/>
            <person name="Chang Y."/>
            <person name="Mo W."/>
            <person name="Hu G."/>
            <person name="Li W."/>
            <person name="Zhao G."/>
            <person name="Zhu H."/>
            <person name="Hu X."/>
            <person name="Ji K."/>
            <person name="Xiang X."/>
            <person name="Song Q."/>
            <person name="Yuan D."/>
            <person name="Jin S."/>
            <person name="Zhang L."/>
        </authorList>
    </citation>
    <scope>NUCLEOTIDE SEQUENCE [LARGE SCALE GENOMIC DNA]</scope>
    <source>
        <strain evidence="1">SQ_2022a</strain>
    </source>
</reference>